<feature type="non-terminal residue" evidence="1">
    <location>
        <position position="89"/>
    </location>
</feature>
<keyword evidence="2" id="KW-1185">Reference proteome</keyword>
<reference evidence="1" key="1">
    <citation type="journal article" date="2021" name="Nat. Commun.">
        <title>Genetic determinants of endophytism in the Arabidopsis root mycobiome.</title>
        <authorList>
            <person name="Mesny F."/>
            <person name="Miyauchi S."/>
            <person name="Thiergart T."/>
            <person name="Pickel B."/>
            <person name="Atanasova L."/>
            <person name="Karlsson M."/>
            <person name="Huettel B."/>
            <person name="Barry K.W."/>
            <person name="Haridas S."/>
            <person name="Chen C."/>
            <person name="Bauer D."/>
            <person name="Andreopoulos W."/>
            <person name="Pangilinan J."/>
            <person name="LaButti K."/>
            <person name="Riley R."/>
            <person name="Lipzen A."/>
            <person name="Clum A."/>
            <person name="Drula E."/>
            <person name="Henrissat B."/>
            <person name="Kohler A."/>
            <person name="Grigoriev I.V."/>
            <person name="Martin F.M."/>
            <person name="Hacquard S."/>
        </authorList>
    </citation>
    <scope>NUCLEOTIDE SEQUENCE</scope>
    <source>
        <strain evidence="1">MPI-CAGE-AT-0021</strain>
    </source>
</reference>
<comment type="caution">
    <text evidence="1">The sequence shown here is derived from an EMBL/GenBank/DDBJ whole genome shotgun (WGS) entry which is preliminary data.</text>
</comment>
<dbReference type="Proteomes" id="UP000717696">
    <property type="component" value="Unassembled WGS sequence"/>
</dbReference>
<accession>A0A9P9DWI9</accession>
<organism evidence="1 2">
    <name type="scientific">Dactylonectria estremocensis</name>
    <dbReference type="NCBI Taxonomy" id="1079267"/>
    <lineage>
        <taxon>Eukaryota</taxon>
        <taxon>Fungi</taxon>
        <taxon>Dikarya</taxon>
        <taxon>Ascomycota</taxon>
        <taxon>Pezizomycotina</taxon>
        <taxon>Sordariomycetes</taxon>
        <taxon>Hypocreomycetidae</taxon>
        <taxon>Hypocreales</taxon>
        <taxon>Nectriaceae</taxon>
        <taxon>Dactylonectria</taxon>
    </lineage>
</organism>
<evidence type="ECO:0000313" key="1">
    <source>
        <dbReference type="EMBL" id="KAH7126359.1"/>
    </source>
</evidence>
<gene>
    <name evidence="1" type="ORF">B0J13DRAFT_565358</name>
</gene>
<dbReference type="EMBL" id="JAGMUU010000023">
    <property type="protein sequence ID" value="KAH7126359.1"/>
    <property type="molecule type" value="Genomic_DNA"/>
</dbReference>
<protein>
    <submittedName>
        <fullName evidence="1">Uncharacterized protein</fullName>
    </submittedName>
</protein>
<proteinExistence type="predicted"/>
<sequence length="89" mass="10304">MICSPAKNRFLNVDAEDSFCKRLLPLGAKWFDSRERANFIFDLQHDDQCAIKELDDKTIPRPTGMERRWIGVGWLAEGGLWVAEYDTPM</sequence>
<dbReference type="OrthoDB" id="4487429at2759"/>
<evidence type="ECO:0000313" key="2">
    <source>
        <dbReference type="Proteomes" id="UP000717696"/>
    </source>
</evidence>
<dbReference type="AlphaFoldDB" id="A0A9P9DWI9"/>
<name>A0A9P9DWI9_9HYPO</name>